<dbReference type="GO" id="GO:0015031">
    <property type="term" value="P:protein transport"/>
    <property type="evidence" value="ECO:0007669"/>
    <property type="project" value="UniProtKB-KW"/>
</dbReference>
<evidence type="ECO:0000256" key="1">
    <source>
        <dbReference type="ARBA" id="ARBA00004398"/>
    </source>
</evidence>
<dbReference type="GO" id="GO:0006893">
    <property type="term" value="P:Golgi to plasma membrane transport"/>
    <property type="evidence" value="ECO:0007669"/>
    <property type="project" value="TreeGrafter"/>
</dbReference>
<feature type="region of interest" description="Disordered" evidence="8">
    <location>
        <begin position="1"/>
        <end position="61"/>
    </location>
</feature>
<organism evidence="10 11">
    <name type="scientific">Debaryomyces fabryi</name>
    <dbReference type="NCBI Taxonomy" id="58627"/>
    <lineage>
        <taxon>Eukaryota</taxon>
        <taxon>Fungi</taxon>
        <taxon>Dikarya</taxon>
        <taxon>Ascomycota</taxon>
        <taxon>Saccharomycotina</taxon>
        <taxon>Pichiomycetes</taxon>
        <taxon>Debaryomycetaceae</taxon>
        <taxon>Debaryomyces</taxon>
    </lineage>
</organism>
<dbReference type="Gene3D" id="1.20.58.1210">
    <property type="entry name" value="Exo84p, N-terminal helical domain"/>
    <property type="match status" value="1"/>
</dbReference>
<dbReference type="InterPro" id="IPR032403">
    <property type="entry name" value="Exo84_C"/>
</dbReference>
<protein>
    <recommendedName>
        <fullName evidence="3">Exocyst complex component EXO84</fullName>
    </recommendedName>
</protein>
<proteinExistence type="inferred from homology"/>
<keyword evidence="7" id="KW-0175">Coiled coil</keyword>
<comment type="similarity">
    <text evidence="2">Belongs to the EXO84 family.</text>
</comment>
<dbReference type="GO" id="GO:0006887">
    <property type="term" value="P:exocytosis"/>
    <property type="evidence" value="ECO:0007669"/>
    <property type="project" value="UniProtKB-KW"/>
</dbReference>
<dbReference type="SUPFAM" id="SSF74788">
    <property type="entry name" value="Cullin repeat-like"/>
    <property type="match status" value="1"/>
</dbReference>
<dbReference type="Gene3D" id="1.20.58.1220">
    <property type="entry name" value="Exo84p, C-terminal helical domain"/>
    <property type="match status" value="1"/>
</dbReference>
<evidence type="ECO:0000313" key="11">
    <source>
        <dbReference type="Proteomes" id="UP000054251"/>
    </source>
</evidence>
<gene>
    <name evidence="10" type="ORF">AC631_00931</name>
</gene>
<evidence type="ECO:0000256" key="6">
    <source>
        <dbReference type="ARBA" id="ARBA00022927"/>
    </source>
</evidence>
<dbReference type="PANTHER" id="PTHR21426:SF12">
    <property type="entry name" value="EXOCYST COMPLEX COMPONENT 8"/>
    <property type="match status" value="1"/>
</dbReference>
<evidence type="ECO:0000256" key="3">
    <source>
        <dbReference type="ARBA" id="ARBA00021269"/>
    </source>
</evidence>
<feature type="coiled-coil region" evidence="7">
    <location>
        <begin position="156"/>
        <end position="183"/>
    </location>
</feature>
<comment type="caution">
    <text evidence="10">The sequence shown here is derived from an EMBL/GenBank/DDBJ whole genome shotgun (WGS) entry which is preliminary data.</text>
</comment>
<dbReference type="GO" id="GO:0000145">
    <property type="term" value="C:exocyst"/>
    <property type="evidence" value="ECO:0007669"/>
    <property type="project" value="InterPro"/>
</dbReference>
<accession>A0A0V1Q462</accession>
<dbReference type="AlphaFoldDB" id="A0A0V1Q462"/>
<name>A0A0V1Q462_9ASCO</name>
<evidence type="ECO:0000259" key="9">
    <source>
        <dbReference type="Pfam" id="PF16528"/>
    </source>
</evidence>
<dbReference type="InterPro" id="IPR016159">
    <property type="entry name" value="Cullin_repeat-like_dom_sf"/>
</dbReference>
<dbReference type="Proteomes" id="UP000054251">
    <property type="component" value="Unassembled WGS sequence"/>
</dbReference>
<feature type="domain" description="Exocyst component Exo84 C-terminal" evidence="9">
    <location>
        <begin position="483"/>
        <end position="731"/>
    </location>
</feature>
<feature type="compositionally biased region" description="Polar residues" evidence="8">
    <location>
        <begin position="15"/>
        <end position="57"/>
    </location>
</feature>
<dbReference type="Pfam" id="PF25345">
    <property type="entry name" value="PH_EXO84"/>
    <property type="match status" value="1"/>
</dbReference>
<evidence type="ECO:0000256" key="7">
    <source>
        <dbReference type="SAM" id="Coils"/>
    </source>
</evidence>
<dbReference type="InterPro" id="IPR042560">
    <property type="entry name" value="Exo84_C_2"/>
</dbReference>
<dbReference type="InterPro" id="IPR033961">
    <property type="entry name" value="Exo84"/>
</dbReference>
<dbReference type="Pfam" id="PF16528">
    <property type="entry name" value="Exo84_C"/>
    <property type="match status" value="1"/>
</dbReference>
<keyword evidence="4" id="KW-0813">Transport</keyword>
<evidence type="ECO:0000256" key="8">
    <source>
        <dbReference type="SAM" id="MobiDB-lite"/>
    </source>
</evidence>
<keyword evidence="11" id="KW-1185">Reference proteome</keyword>
<dbReference type="RefSeq" id="XP_015469395.1">
    <property type="nucleotide sequence ID" value="XM_015609761.1"/>
</dbReference>
<dbReference type="InterPro" id="IPR042561">
    <property type="entry name" value="Exo84_C_1"/>
</dbReference>
<dbReference type="PANTHER" id="PTHR21426">
    <property type="entry name" value="EXOCYST COMPLEX COMPONENT 8"/>
    <property type="match status" value="1"/>
</dbReference>
<evidence type="ECO:0000313" key="10">
    <source>
        <dbReference type="EMBL" id="KSA03293.1"/>
    </source>
</evidence>
<comment type="subcellular location">
    <subcellularLocation>
        <location evidence="1">Cytoplasmic vesicle</location>
        <location evidence="1">Secretory vesicle</location>
    </subcellularLocation>
</comment>
<dbReference type="EMBL" id="LMYN01000011">
    <property type="protein sequence ID" value="KSA03293.1"/>
    <property type="molecule type" value="Genomic_DNA"/>
</dbReference>
<feature type="region of interest" description="Disordered" evidence="8">
    <location>
        <begin position="417"/>
        <end position="439"/>
    </location>
</feature>
<dbReference type="OrthoDB" id="642193at2759"/>
<sequence length="742" mass="83586">MNFDVKASNRKSRAPWQSSANNTKISNPYADANTSVVTNNENNDSLQVPNPYGVNNKSNRKNTRRLSIHASAAAAGHGRGPFDSTNLPPVPQLYKTNTQSSDAVLAISKGQEEEEVDIETKIFGELSNGTATEIDDYYKVLVKQKALITRDMKSNINQNQKNILELTNDLKETQEELLQLRITTKELYGVLDEFKEAAERRIELEHETQQTDQNHNNLYAALNSKKRKDRSSVMVLGKMWASELQSLCKHVDGASKYVQPLPGRHVLAESGRWYEVNVGTWKPTKATHLFMLNDLVLIATKKNSMSQDTGDKKTSRLQAIHCWPLHEVKLSEVRVPSNSTKTDKDGNKLYVINIKSKSLSYVYQTDRYDHFLKITEAYNKGRNEILAKERMLNSKSIGQTPDLIETDDEKRQLRQSLRNSGISDGASDETSKRKSGTQRNSADILLQDISARVHSRNRSHDFDHGPHAKINAADRGQFFNDLKKIEDRLDEVDIEISRNKYTESVGLIKYIENKLSSIELAISNNSSNALISVDEIKLLIDVIKLKINNRKSKIQQCLGFDLQHNIGKLTTSQISIIIEFFHNFDQLDKGISLYLQAVTNNLSITVSRLVVGVQGSTKIDVVNYLSNLVIINVSIIKRAITVYKECIVPVLKKDLNGNVDSSGLINWSIDEVAKLVKTIKKHLYGSLVVLTGNNEETEEPTYKVKDTALFQEFIGVVKPQLNTLKNVGVNVEFLFDDILSLK</sequence>
<keyword evidence="5" id="KW-0268">Exocytosis</keyword>
<evidence type="ECO:0000256" key="4">
    <source>
        <dbReference type="ARBA" id="ARBA00022448"/>
    </source>
</evidence>
<dbReference type="Gene3D" id="2.30.29.30">
    <property type="entry name" value="Pleckstrin-homology domain (PH domain)/Phosphotyrosine-binding domain (PTB)"/>
    <property type="match status" value="1"/>
</dbReference>
<reference evidence="10 11" key="1">
    <citation type="submission" date="2015-11" db="EMBL/GenBank/DDBJ databases">
        <title>The genome of Debaryomyces fabryi.</title>
        <authorList>
            <person name="Tafer H."/>
            <person name="Lopandic K."/>
        </authorList>
    </citation>
    <scope>NUCLEOTIDE SEQUENCE [LARGE SCALE GENOMIC DNA]</scope>
    <source>
        <strain evidence="10 11">CBS 789</strain>
    </source>
</reference>
<evidence type="ECO:0000256" key="5">
    <source>
        <dbReference type="ARBA" id="ARBA00022483"/>
    </source>
</evidence>
<keyword evidence="6" id="KW-0653">Protein transport</keyword>
<evidence type="ECO:0000256" key="2">
    <source>
        <dbReference type="ARBA" id="ARBA00007210"/>
    </source>
</evidence>
<dbReference type="InterPro" id="IPR011993">
    <property type="entry name" value="PH-like_dom_sf"/>
</dbReference>
<dbReference type="GeneID" id="26837940"/>
<dbReference type="GO" id="GO:0030133">
    <property type="term" value="C:transport vesicle"/>
    <property type="evidence" value="ECO:0007669"/>
    <property type="project" value="UniProtKB-SubCell"/>
</dbReference>